<dbReference type="EMBL" id="MU005775">
    <property type="protein sequence ID" value="KAF2706648.1"/>
    <property type="molecule type" value="Genomic_DNA"/>
</dbReference>
<keyword evidence="2" id="KW-0812">Transmembrane</keyword>
<reference evidence="3" key="1">
    <citation type="journal article" date="2020" name="Stud. Mycol.">
        <title>101 Dothideomycetes genomes: a test case for predicting lifestyles and emergence of pathogens.</title>
        <authorList>
            <person name="Haridas S."/>
            <person name="Albert R."/>
            <person name="Binder M."/>
            <person name="Bloem J."/>
            <person name="Labutti K."/>
            <person name="Salamov A."/>
            <person name="Andreopoulos B."/>
            <person name="Baker S."/>
            <person name="Barry K."/>
            <person name="Bills G."/>
            <person name="Bluhm B."/>
            <person name="Cannon C."/>
            <person name="Castanera R."/>
            <person name="Culley D."/>
            <person name="Daum C."/>
            <person name="Ezra D."/>
            <person name="Gonzalez J."/>
            <person name="Henrissat B."/>
            <person name="Kuo A."/>
            <person name="Liang C."/>
            <person name="Lipzen A."/>
            <person name="Lutzoni F."/>
            <person name="Magnuson J."/>
            <person name="Mondo S."/>
            <person name="Nolan M."/>
            <person name="Ohm R."/>
            <person name="Pangilinan J."/>
            <person name="Park H.-J."/>
            <person name="Ramirez L."/>
            <person name="Alfaro M."/>
            <person name="Sun H."/>
            <person name="Tritt A."/>
            <person name="Yoshinaga Y."/>
            <person name="Zwiers L.-H."/>
            <person name="Turgeon B."/>
            <person name="Goodwin S."/>
            <person name="Spatafora J."/>
            <person name="Crous P."/>
            <person name="Grigoriev I."/>
        </authorList>
    </citation>
    <scope>NUCLEOTIDE SEQUENCE</scope>
    <source>
        <strain evidence="3">CBS 279.74</strain>
    </source>
</reference>
<keyword evidence="4" id="KW-1185">Reference proteome</keyword>
<dbReference type="AlphaFoldDB" id="A0A6G1K1H1"/>
<feature type="region of interest" description="Disordered" evidence="1">
    <location>
        <begin position="37"/>
        <end position="85"/>
    </location>
</feature>
<accession>A0A6G1K1H1</accession>
<evidence type="ECO:0000313" key="4">
    <source>
        <dbReference type="Proteomes" id="UP000799428"/>
    </source>
</evidence>
<protein>
    <submittedName>
        <fullName evidence="3">Uncharacterized protein</fullName>
    </submittedName>
</protein>
<keyword evidence="2" id="KW-1133">Transmembrane helix</keyword>
<organism evidence="3 4">
    <name type="scientific">Pleomassaria siparia CBS 279.74</name>
    <dbReference type="NCBI Taxonomy" id="1314801"/>
    <lineage>
        <taxon>Eukaryota</taxon>
        <taxon>Fungi</taxon>
        <taxon>Dikarya</taxon>
        <taxon>Ascomycota</taxon>
        <taxon>Pezizomycotina</taxon>
        <taxon>Dothideomycetes</taxon>
        <taxon>Pleosporomycetidae</taxon>
        <taxon>Pleosporales</taxon>
        <taxon>Pleomassariaceae</taxon>
        <taxon>Pleomassaria</taxon>
    </lineage>
</organism>
<evidence type="ECO:0000313" key="3">
    <source>
        <dbReference type="EMBL" id="KAF2706648.1"/>
    </source>
</evidence>
<keyword evidence="2" id="KW-0472">Membrane</keyword>
<proteinExistence type="predicted"/>
<dbReference type="OrthoDB" id="5397827at2759"/>
<feature type="transmembrane region" description="Helical" evidence="2">
    <location>
        <begin position="123"/>
        <end position="142"/>
    </location>
</feature>
<evidence type="ECO:0000256" key="1">
    <source>
        <dbReference type="SAM" id="MobiDB-lite"/>
    </source>
</evidence>
<sequence length="244" mass="28782">MATSIPRFLLPLGHTFLGPRARQLLPRQPIQFPFPATNLRHASSKPRTLSEQFKKRAPPVIPQPDKYRPPSHGARTSRSETPMRSYGPKLTAAQREEMRTKKYPNMMSPEGTFSHWFLNNRSIHLYITLGILASLTAAAFYMDFVSKTIYGDLLPTQKDYMRHPISSVRRFLQVYTMHMEKVTQDAHEIRMKRAEETDKRRAFRQARIQEAEERGEEYIEDPRYYIGEDGIRRRRVKRWFGIWE</sequence>
<evidence type="ECO:0000256" key="2">
    <source>
        <dbReference type="SAM" id="Phobius"/>
    </source>
</evidence>
<gene>
    <name evidence="3" type="ORF">K504DRAFT_459054</name>
</gene>
<name>A0A6G1K1H1_9PLEO</name>
<dbReference type="Proteomes" id="UP000799428">
    <property type="component" value="Unassembled WGS sequence"/>
</dbReference>